<keyword evidence="8" id="KW-1185">Reference proteome</keyword>
<feature type="binding site" evidence="5">
    <location>
        <position position="295"/>
    </location>
    <ligand>
        <name>S-adenosyl-L-methionine</name>
        <dbReference type="ChEBI" id="CHEBI:59789"/>
    </ligand>
</feature>
<keyword evidence="1 5" id="KW-0489">Methyltransferase</keyword>
<feature type="binding site" evidence="5">
    <location>
        <position position="313"/>
    </location>
    <ligand>
        <name>S-adenosyl-L-methionine</name>
        <dbReference type="ChEBI" id="CHEBI:59789"/>
    </ligand>
</feature>
<dbReference type="GO" id="GO:0003723">
    <property type="term" value="F:RNA binding"/>
    <property type="evidence" value="ECO:0007669"/>
    <property type="project" value="UniProtKB-UniRule"/>
</dbReference>
<sequence>MSTQHTLRFYKEAAKILRTYKQFGVSIKSQIYNLKHFSKKALYALIIETHKHEAIIDNLLKSCPIEFEPTKKKYLKKKNDSLLRIMVTELLWGKKELLPESKLVSILLSNQEKLLNELSKQENQNLLGSIKKNFSLKVTIPRYVRVNTLHWSVEEAIDYFNFNGCELLSTGDNYESFLTTVKHLSDSQYVQDMHLKEVFIFPPQTEFFSDVKYLEGSLILQDKASCLAGHILNPEPGSTVLDMCAAPGMKTSHLSAIMRNEGCIYAVDRDKKRFETLNKIVNWHGATCVQTINADVLTISTEQCENVRYILCDPSCSGGGMMGRKEGANDHKDEFRLRKLANFQTQLLLHALRDFPSAEKVVYSTCSMEIQENEEVISEVLSKVKDFKLVDLRAKIPDWKNFGSSDYKCGKKCIYCRADEDLCNGFFVALFKRKSKKNKQITMENKDNEGDILNELEENSINDSCNFKKKKNKKKKF</sequence>
<dbReference type="PROSITE" id="PS51686">
    <property type="entry name" value="SAM_MT_RSMB_NOP"/>
    <property type="match status" value="1"/>
</dbReference>
<evidence type="ECO:0000313" key="7">
    <source>
        <dbReference type="EMBL" id="CAH0769433.1"/>
    </source>
</evidence>
<dbReference type="SUPFAM" id="SSF53335">
    <property type="entry name" value="S-adenosyl-L-methionine-dependent methyltransferases"/>
    <property type="match status" value="1"/>
</dbReference>
<evidence type="ECO:0000313" key="8">
    <source>
        <dbReference type="Proteomes" id="UP001152759"/>
    </source>
</evidence>
<evidence type="ECO:0000259" key="6">
    <source>
        <dbReference type="PROSITE" id="PS51686"/>
    </source>
</evidence>
<name>A0A9P0C9W4_BEMTA</name>
<feature type="binding site" evidence="5">
    <location>
        <position position="268"/>
    </location>
    <ligand>
        <name>S-adenosyl-L-methionine</name>
        <dbReference type="ChEBI" id="CHEBI:59789"/>
    </ligand>
</feature>
<dbReference type="InterPro" id="IPR048889">
    <property type="entry name" value="NSUN5_RCM1_N"/>
</dbReference>
<feature type="domain" description="SAM-dependent MTase RsmB/NOP-type" evidence="6">
    <location>
        <begin position="132"/>
        <end position="434"/>
    </location>
</feature>
<dbReference type="InterPro" id="IPR001678">
    <property type="entry name" value="MeTrfase_RsmB-F_NOP2_dom"/>
</dbReference>
<dbReference type="PANTHER" id="PTHR22807">
    <property type="entry name" value="NOP2 YEAST -RELATED NOL1/NOP2/FMU SUN DOMAIN-CONTAINING"/>
    <property type="match status" value="1"/>
</dbReference>
<keyword evidence="2 5" id="KW-0808">Transferase</keyword>
<evidence type="ECO:0000256" key="2">
    <source>
        <dbReference type="ARBA" id="ARBA00022679"/>
    </source>
</evidence>
<proteinExistence type="inferred from homology"/>
<dbReference type="InterPro" id="IPR023267">
    <property type="entry name" value="RCMT"/>
</dbReference>
<dbReference type="InterPro" id="IPR049560">
    <property type="entry name" value="MeTrfase_RsmB-F_NOP2_cat"/>
</dbReference>
<dbReference type="PANTHER" id="PTHR22807:SF4">
    <property type="entry name" value="28S RRNA (CYTOSINE-C(5))-METHYLTRANSFERASE"/>
    <property type="match status" value="1"/>
</dbReference>
<reference evidence="7" key="1">
    <citation type="submission" date="2021-12" db="EMBL/GenBank/DDBJ databases">
        <authorList>
            <person name="King R."/>
        </authorList>
    </citation>
    <scope>NUCLEOTIDE SEQUENCE</scope>
</reference>
<dbReference type="AlphaFoldDB" id="A0A9P0C9W4"/>
<keyword evidence="4 5" id="KW-0694">RNA-binding</keyword>
<dbReference type="GO" id="GO:0070475">
    <property type="term" value="P:rRNA base methylation"/>
    <property type="evidence" value="ECO:0007669"/>
    <property type="project" value="TreeGrafter"/>
</dbReference>
<dbReference type="InterPro" id="IPR029063">
    <property type="entry name" value="SAM-dependent_MTases_sf"/>
</dbReference>
<evidence type="ECO:0000256" key="1">
    <source>
        <dbReference type="ARBA" id="ARBA00022603"/>
    </source>
</evidence>
<protein>
    <recommendedName>
        <fullName evidence="6">SAM-dependent MTase RsmB/NOP-type domain-containing protein</fullName>
    </recommendedName>
</protein>
<dbReference type="Pfam" id="PF21148">
    <property type="entry name" value="NSUN5_fdxn-like"/>
    <property type="match status" value="1"/>
</dbReference>
<comment type="caution">
    <text evidence="5">Lacks conserved residue(s) required for the propagation of feature annotation.</text>
</comment>
<evidence type="ECO:0000256" key="5">
    <source>
        <dbReference type="PROSITE-ProRule" id="PRU01023"/>
    </source>
</evidence>
<dbReference type="CDD" id="cd02440">
    <property type="entry name" value="AdoMet_MTases"/>
    <property type="match status" value="1"/>
</dbReference>
<gene>
    <name evidence="7" type="ORF">BEMITA_LOCUS6432</name>
</gene>
<dbReference type="EMBL" id="OU963864">
    <property type="protein sequence ID" value="CAH0769433.1"/>
    <property type="molecule type" value="Genomic_DNA"/>
</dbReference>
<dbReference type="Gene3D" id="3.30.70.1170">
    <property type="entry name" value="Sun protein, domain 3"/>
    <property type="match status" value="1"/>
</dbReference>
<dbReference type="GO" id="GO:0008173">
    <property type="term" value="F:RNA methyltransferase activity"/>
    <property type="evidence" value="ECO:0007669"/>
    <property type="project" value="InterPro"/>
</dbReference>
<dbReference type="PRINTS" id="PR02008">
    <property type="entry name" value="RCMTFAMILY"/>
</dbReference>
<feature type="active site" description="Nucleophile" evidence="5">
    <location>
        <position position="366"/>
    </location>
</feature>
<comment type="similarity">
    <text evidence="5">Belongs to the class I-like SAM-binding methyltransferase superfamily. RsmB/NOP family.</text>
</comment>
<dbReference type="Proteomes" id="UP001152759">
    <property type="component" value="Chromosome 3"/>
</dbReference>
<dbReference type="InterPro" id="IPR049561">
    <property type="entry name" value="NSUN5_7_fdxn-like"/>
</dbReference>
<dbReference type="GO" id="GO:0005730">
    <property type="term" value="C:nucleolus"/>
    <property type="evidence" value="ECO:0007669"/>
    <property type="project" value="TreeGrafter"/>
</dbReference>
<organism evidence="7 8">
    <name type="scientific">Bemisia tabaci</name>
    <name type="common">Sweetpotato whitefly</name>
    <name type="synonym">Aleurodes tabaci</name>
    <dbReference type="NCBI Taxonomy" id="7038"/>
    <lineage>
        <taxon>Eukaryota</taxon>
        <taxon>Metazoa</taxon>
        <taxon>Ecdysozoa</taxon>
        <taxon>Arthropoda</taxon>
        <taxon>Hexapoda</taxon>
        <taxon>Insecta</taxon>
        <taxon>Pterygota</taxon>
        <taxon>Neoptera</taxon>
        <taxon>Paraneoptera</taxon>
        <taxon>Hemiptera</taxon>
        <taxon>Sternorrhyncha</taxon>
        <taxon>Aleyrodoidea</taxon>
        <taxon>Aleyrodidae</taxon>
        <taxon>Aleyrodinae</taxon>
        <taxon>Bemisia</taxon>
    </lineage>
</organism>
<dbReference type="Gene3D" id="3.40.50.150">
    <property type="entry name" value="Vaccinia Virus protein VP39"/>
    <property type="match status" value="1"/>
</dbReference>
<evidence type="ECO:0000256" key="4">
    <source>
        <dbReference type="ARBA" id="ARBA00022884"/>
    </source>
</evidence>
<dbReference type="Pfam" id="PF01189">
    <property type="entry name" value="Methyltr_RsmB-F"/>
    <property type="match status" value="1"/>
</dbReference>
<evidence type="ECO:0000256" key="3">
    <source>
        <dbReference type="ARBA" id="ARBA00022691"/>
    </source>
</evidence>
<keyword evidence="3 5" id="KW-0949">S-adenosyl-L-methionine</keyword>
<dbReference type="Pfam" id="PF21153">
    <property type="entry name" value="NSUN5_N"/>
    <property type="match status" value="1"/>
</dbReference>
<accession>A0A9P0C9W4</accession>
<dbReference type="KEGG" id="btab:109030677"/>